<dbReference type="Pfam" id="PF01042">
    <property type="entry name" value="Ribonuc_L-PSP"/>
    <property type="match status" value="1"/>
</dbReference>
<keyword evidence="2" id="KW-0378">Hydrolase</keyword>
<dbReference type="CDD" id="cd00448">
    <property type="entry name" value="YjgF_YER057c_UK114_family"/>
    <property type="match status" value="1"/>
</dbReference>
<name>A0ABT8R2X8_9BACT</name>
<dbReference type="RefSeq" id="WP_302037263.1">
    <property type="nucleotide sequence ID" value="NZ_JAUKPO010000004.1"/>
</dbReference>
<dbReference type="SUPFAM" id="SSF55298">
    <property type="entry name" value="YjgF-like"/>
    <property type="match status" value="1"/>
</dbReference>
<organism evidence="2 3">
    <name type="scientific">Rhodocytophaga aerolata</name>
    <dbReference type="NCBI Taxonomy" id="455078"/>
    <lineage>
        <taxon>Bacteria</taxon>
        <taxon>Pseudomonadati</taxon>
        <taxon>Bacteroidota</taxon>
        <taxon>Cytophagia</taxon>
        <taxon>Cytophagales</taxon>
        <taxon>Rhodocytophagaceae</taxon>
        <taxon>Rhodocytophaga</taxon>
    </lineage>
</organism>
<keyword evidence="3" id="KW-1185">Reference proteome</keyword>
<comment type="caution">
    <text evidence="2">The sequence shown here is derived from an EMBL/GenBank/DDBJ whole genome shotgun (WGS) entry which is preliminary data.</text>
</comment>
<dbReference type="Gene3D" id="3.30.1330.40">
    <property type="entry name" value="RutC-like"/>
    <property type="match status" value="1"/>
</dbReference>
<evidence type="ECO:0000313" key="2">
    <source>
        <dbReference type="EMBL" id="MDO1446459.1"/>
    </source>
</evidence>
<dbReference type="PANTHER" id="PTHR11803">
    <property type="entry name" value="2-IMINOBUTANOATE/2-IMINOPROPANOATE DEAMINASE RIDA"/>
    <property type="match status" value="1"/>
</dbReference>
<dbReference type="InterPro" id="IPR006175">
    <property type="entry name" value="YjgF/YER057c/UK114"/>
</dbReference>
<dbReference type="GO" id="GO:0016787">
    <property type="term" value="F:hydrolase activity"/>
    <property type="evidence" value="ECO:0007669"/>
    <property type="project" value="UniProtKB-KW"/>
</dbReference>
<reference evidence="2" key="1">
    <citation type="submission" date="2023-07" db="EMBL/GenBank/DDBJ databases">
        <title>The genome sequence of Rhodocytophaga aerolata KACC 12507.</title>
        <authorList>
            <person name="Zhang X."/>
        </authorList>
    </citation>
    <scope>NUCLEOTIDE SEQUENCE</scope>
    <source>
        <strain evidence="2">KACC 12507</strain>
    </source>
</reference>
<evidence type="ECO:0000256" key="1">
    <source>
        <dbReference type="ARBA" id="ARBA00010552"/>
    </source>
</evidence>
<dbReference type="EMBL" id="JAUKPO010000004">
    <property type="protein sequence ID" value="MDO1446459.1"/>
    <property type="molecule type" value="Genomic_DNA"/>
</dbReference>
<protein>
    <submittedName>
        <fullName evidence="2">RidA family protein</fullName>
        <ecNumber evidence="2">3.5.-.-</ecNumber>
    </submittedName>
</protein>
<dbReference type="EC" id="3.5.-.-" evidence="2"/>
<sequence>MENKKEHLNPEGLFKSPAFSQVVTTQGNGKTIYIGGQNAVNKDLEIIGKGDLSKQVKQIMLNLNIALKSCGANFSDLVKLNIHLLQGQDARKGFEAAQKFLATVSHPPIVTVLFVAGLGHPDYLAEIDAIAFVSVK</sequence>
<evidence type="ECO:0000313" key="3">
    <source>
        <dbReference type="Proteomes" id="UP001168528"/>
    </source>
</evidence>
<dbReference type="Proteomes" id="UP001168528">
    <property type="component" value="Unassembled WGS sequence"/>
</dbReference>
<gene>
    <name evidence="2" type="ORF">Q0590_09380</name>
</gene>
<comment type="similarity">
    <text evidence="1">Belongs to the RutC family.</text>
</comment>
<accession>A0ABT8R2X8</accession>
<dbReference type="InterPro" id="IPR035959">
    <property type="entry name" value="RutC-like_sf"/>
</dbReference>
<dbReference type="PANTHER" id="PTHR11803:SF58">
    <property type="entry name" value="PROTEIN HMF1-RELATED"/>
    <property type="match status" value="1"/>
</dbReference>
<proteinExistence type="inferred from homology"/>